<accession>A0A165M1E5</accession>
<dbReference type="Proteomes" id="UP000077266">
    <property type="component" value="Unassembled WGS sequence"/>
</dbReference>
<gene>
    <name evidence="1" type="ORF">EXIGLDRAFT_763308</name>
</gene>
<dbReference type="InParanoid" id="A0A165M1E5"/>
<evidence type="ECO:0000313" key="2">
    <source>
        <dbReference type="Proteomes" id="UP000077266"/>
    </source>
</evidence>
<reference evidence="1 2" key="1">
    <citation type="journal article" date="2016" name="Mol. Biol. Evol.">
        <title>Comparative Genomics of Early-Diverging Mushroom-Forming Fungi Provides Insights into the Origins of Lignocellulose Decay Capabilities.</title>
        <authorList>
            <person name="Nagy L.G."/>
            <person name="Riley R."/>
            <person name="Tritt A."/>
            <person name="Adam C."/>
            <person name="Daum C."/>
            <person name="Floudas D."/>
            <person name="Sun H."/>
            <person name="Yadav J.S."/>
            <person name="Pangilinan J."/>
            <person name="Larsson K.H."/>
            <person name="Matsuura K."/>
            <person name="Barry K."/>
            <person name="Labutti K."/>
            <person name="Kuo R."/>
            <person name="Ohm R.A."/>
            <person name="Bhattacharya S.S."/>
            <person name="Shirouzu T."/>
            <person name="Yoshinaga Y."/>
            <person name="Martin F.M."/>
            <person name="Grigoriev I.V."/>
            <person name="Hibbett D.S."/>
        </authorList>
    </citation>
    <scope>NUCLEOTIDE SEQUENCE [LARGE SCALE GENOMIC DNA]</scope>
    <source>
        <strain evidence="1 2">HHB12029</strain>
    </source>
</reference>
<dbReference type="EMBL" id="KV425916">
    <property type="protein sequence ID" value="KZV98630.1"/>
    <property type="molecule type" value="Genomic_DNA"/>
</dbReference>
<protein>
    <submittedName>
        <fullName evidence="1">Uncharacterized protein</fullName>
    </submittedName>
</protein>
<name>A0A165M1E5_EXIGL</name>
<proteinExistence type="predicted"/>
<dbReference type="AlphaFoldDB" id="A0A165M1E5"/>
<organism evidence="1 2">
    <name type="scientific">Exidia glandulosa HHB12029</name>
    <dbReference type="NCBI Taxonomy" id="1314781"/>
    <lineage>
        <taxon>Eukaryota</taxon>
        <taxon>Fungi</taxon>
        <taxon>Dikarya</taxon>
        <taxon>Basidiomycota</taxon>
        <taxon>Agaricomycotina</taxon>
        <taxon>Agaricomycetes</taxon>
        <taxon>Auriculariales</taxon>
        <taxon>Exidiaceae</taxon>
        <taxon>Exidia</taxon>
    </lineage>
</organism>
<sequence length="316" mass="34792">MTEGDWTYVFDVIRKEAGIIDCVHTTDRLCDSTCFAELLASLLAHRDRYGFPPALCLIIADLIARALHVGSGPTSRLDLRIRNLPNLLLFMASDLFVIPAYTQEASVQLALIVVDPDPAVISHQSSLNTFQRAICNLLAMSLKANVRPSSGVVNLVAKCITGLLCGIPQSGEILDLYNPHLDPERLDVQHLQSDVLPLANLLHFVFWGARGGRWGVPTGPSIWQMLNMLNNSAAGLLGLADVLSTMLCAFERQCPMDYRASGLIEHFFASLHTVNILQEFFSSKVEDLSGDRYGLVKATFTRFFQHCVETTSGGCR</sequence>
<evidence type="ECO:0000313" key="1">
    <source>
        <dbReference type="EMBL" id="KZV98630.1"/>
    </source>
</evidence>
<keyword evidence="2" id="KW-1185">Reference proteome</keyword>